<comment type="caution">
    <text evidence="2">The sequence shown here is derived from an EMBL/GenBank/DDBJ whole genome shotgun (WGS) entry which is preliminary data.</text>
</comment>
<dbReference type="RefSeq" id="WP_204010127.1">
    <property type="nucleotide sequence ID" value="NZ_BOPG01000096.1"/>
</dbReference>
<organism evidence="2 3">
    <name type="scientific">Virgisporangium aurantiacum</name>
    <dbReference type="NCBI Taxonomy" id="175570"/>
    <lineage>
        <taxon>Bacteria</taxon>
        <taxon>Bacillati</taxon>
        <taxon>Actinomycetota</taxon>
        <taxon>Actinomycetes</taxon>
        <taxon>Micromonosporales</taxon>
        <taxon>Micromonosporaceae</taxon>
        <taxon>Virgisporangium</taxon>
    </lineage>
</organism>
<accession>A0A8J3ZG40</accession>
<dbReference type="Proteomes" id="UP000612585">
    <property type="component" value="Unassembled WGS sequence"/>
</dbReference>
<dbReference type="AlphaFoldDB" id="A0A8J3ZG40"/>
<proteinExistence type="predicted"/>
<reference evidence="2" key="1">
    <citation type="submission" date="2021-01" db="EMBL/GenBank/DDBJ databases">
        <title>Whole genome shotgun sequence of Virgisporangium aurantiacum NBRC 16421.</title>
        <authorList>
            <person name="Komaki H."/>
            <person name="Tamura T."/>
        </authorList>
    </citation>
    <scope>NUCLEOTIDE SEQUENCE</scope>
    <source>
        <strain evidence="2">NBRC 16421</strain>
    </source>
</reference>
<evidence type="ECO:0000256" key="1">
    <source>
        <dbReference type="SAM" id="Phobius"/>
    </source>
</evidence>
<keyword evidence="1" id="KW-0472">Membrane</keyword>
<keyword evidence="1" id="KW-1133">Transmembrane helix</keyword>
<keyword evidence="3" id="KW-1185">Reference proteome</keyword>
<sequence length="257" mass="27980">MHGWLGGIGALIVFALLVWGLFLMAGVLTVKAHVDLNSQVTAWTNYRDWAPVTEPSPLLLKAADADKAVLAVRGDVGGYTCTIMYVTGFESFFLACALRLPGITGRVALRRRGRLSYAVLRGRALFQRRPRTHTGLPEPDVLDLGFERAYRVTLATGPAATLMTPPVRRRLARAAATIPVQKVRITDDLVMITADTWTVHGHLDPLVEALTAIAEAARAEVPLTPWPRRRFPMPGRDAGAVTRLRAGSRQLAGDVDA</sequence>
<dbReference type="EMBL" id="BOPG01000096">
    <property type="protein sequence ID" value="GIJ63497.1"/>
    <property type="molecule type" value="Genomic_DNA"/>
</dbReference>
<evidence type="ECO:0000313" key="2">
    <source>
        <dbReference type="EMBL" id="GIJ63497.1"/>
    </source>
</evidence>
<protein>
    <submittedName>
        <fullName evidence="2">Uncharacterized protein</fullName>
    </submittedName>
</protein>
<gene>
    <name evidence="2" type="ORF">Vau01_110130</name>
</gene>
<evidence type="ECO:0000313" key="3">
    <source>
        <dbReference type="Proteomes" id="UP000612585"/>
    </source>
</evidence>
<keyword evidence="1" id="KW-0812">Transmembrane</keyword>
<feature type="transmembrane region" description="Helical" evidence="1">
    <location>
        <begin position="6"/>
        <end position="30"/>
    </location>
</feature>
<name>A0A8J3ZG40_9ACTN</name>